<organism evidence="1 2">
    <name type="scientific">Paramecium pentaurelia</name>
    <dbReference type="NCBI Taxonomy" id="43138"/>
    <lineage>
        <taxon>Eukaryota</taxon>
        <taxon>Sar</taxon>
        <taxon>Alveolata</taxon>
        <taxon>Ciliophora</taxon>
        <taxon>Intramacronucleata</taxon>
        <taxon>Oligohymenophorea</taxon>
        <taxon>Peniculida</taxon>
        <taxon>Parameciidae</taxon>
        <taxon>Paramecium</taxon>
    </lineage>
</organism>
<comment type="caution">
    <text evidence="1">The sequence shown here is derived from an EMBL/GenBank/DDBJ whole genome shotgun (WGS) entry which is preliminary data.</text>
</comment>
<name>A0A8S1XV73_9CILI</name>
<dbReference type="EMBL" id="CAJJDO010000135">
    <property type="protein sequence ID" value="CAD8203864.1"/>
    <property type="molecule type" value="Genomic_DNA"/>
</dbReference>
<keyword evidence="2" id="KW-1185">Reference proteome</keyword>
<dbReference type="Proteomes" id="UP000689195">
    <property type="component" value="Unassembled WGS sequence"/>
</dbReference>
<dbReference type="AlphaFoldDB" id="A0A8S1XV73"/>
<evidence type="ECO:0000313" key="2">
    <source>
        <dbReference type="Proteomes" id="UP000689195"/>
    </source>
</evidence>
<accession>A0A8S1XV73</accession>
<evidence type="ECO:0000313" key="1">
    <source>
        <dbReference type="EMBL" id="CAD8203864.1"/>
    </source>
</evidence>
<sequence>MSLILNQINKDNVILEKDCRITMGVQIILEISEIII</sequence>
<protein>
    <submittedName>
        <fullName evidence="1">Uncharacterized protein</fullName>
    </submittedName>
</protein>
<gene>
    <name evidence="1" type="ORF">PPENT_87.1.T1350070</name>
</gene>
<reference evidence="1" key="1">
    <citation type="submission" date="2021-01" db="EMBL/GenBank/DDBJ databases">
        <authorList>
            <consortium name="Genoscope - CEA"/>
            <person name="William W."/>
        </authorList>
    </citation>
    <scope>NUCLEOTIDE SEQUENCE</scope>
</reference>
<proteinExistence type="predicted"/>